<reference evidence="1" key="2">
    <citation type="submission" date="2021-08" db="EMBL/GenBank/DDBJ databases">
        <authorList>
            <person name="Tani A."/>
            <person name="Ola A."/>
            <person name="Ogura Y."/>
            <person name="Katsura K."/>
            <person name="Hayashi T."/>
        </authorList>
    </citation>
    <scope>NUCLEOTIDE SEQUENCE</scope>
    <source>
        <strain evidence="1">NBRC 15686</strain>
    </source>
</reference>
<dbReference type="EMBL" id="BPRC01000035">
    <property type="protein sequence ID" value="GJE67846.1"/>
    <property type="molecule type" value="Genomic_DNA"/>
</dbReference>
<evidence type="ECO:0000313" key="2">
    <source>
        <dbReference type="Proteomes" id="UP001055039"/>
    </source>
</evidence>
<sequence>MIWATRLITEEEVASFERLFTDQAEAFDPNDQMLLVSVKADWPGVRLWVGVPDDDLLSSYYGFQPCKRSELPIAPTLVRGSATRFSRMFHGH</sequence>
<accession>A0ABQ4UKI8</accession>
<organism evidence="1 2">
    <name type="scientific">Methylorubrum aminovorans</name>
    <dbReference type="NCBI Taxonomy" id="269069"/>
    <lineage>
        <taxon>Bacteria</taxon>
        <taxon>Pseudomonadati</taxon>
        <taxon>Pseudomonadota</taxon>
        <taxon>Alphaproteobacteria</taxon>
        <taxon>Hyphomicrobiales</taxon>
        <taxon>Methylobacteriaceae</taxon>
        <taxon>Methylorubrum</taxon>
    </lineage>
</organism>
<proteinExistence type="predicted"/>
<evidence type="ECO:0000313" key="1">
    <source>
        <dbReference type="EMBL" id="GJE67846.1"/>
    </source>
</evidence>
<gene>
    <name evidence="1" type="ORF">LNAOJCKE_5079</name>
</gene>
<protein>
    <submittedName>
        <fullName evidence="1">Uncharacterized protein</fullName>
    </submittedName>
</protein>
<keyword evidence="2" id="KW-1185">Reference proteome</keyword>
<name>A0ABQ4UKI8_9HYPH</name>
<dbReference type="RefSeq" id="WP_238228749.1">
    <property type="nucleotide sequence ID" value="NZ_BAAADH010000099.1"/>
</dbReference>
<dbReference type="Proteomes" id="UP001055039">
    <property type="component" value="Unassembled WGS sequence"/>
</dbReference>
<comment type="caution">
    <text evidence="1">The sequence shown here is derived from an EMBL/GenBank/DDBJ whole genome shotgun (WGS) entry which is preliminary data.</text>
</comment>
<reference evidence="1" key="1">
    <citation type="journal article" date="2021" name="Front. Microbiol.">
        <title>Comprehensive Comparative Genomics and Phenotyping of Methylobacterium Species.</title>
        <authorList>
            <person name="Alessa O."/>
            <person name="Ogura Y."/>
            <person name="Fujitani Y."/>
            <person name="Takami H."/>
            <person name="Hayashi T."/>
            <person name="Sahin N."/>
            <person name="Tani A."/>
        </authorList>
    </citation>
    <scope>NUCLEOTIDE SEQUENCE</scope>
    <source>
        <strain evidence="1">NBRC 15686</strain>
    </source>
</reference>